<sequence length="1077" mass="118477">MNPRYKNVLCILFFLGFLVNVSAQQKMITGTVSDSAGPLPGVNVVIKGTVTGAETDFDGTYTVKASAGQRLVFSFVGMQNITKLVGAKTTINVVMQEDANVLEEVVVVGYGTSTKSAFTGTAKVVKAEVLAAKSVSNISQALAGEAAGVQVINTSGQPGASATIRIRGFGSVNGNRDPLFVVDGVPFDGALNTINPSDIASTTILKDATATAIYGSRGANGVVLITTKSGKNGVSSIELDVKTGVNFSNLARYSTIKSPEEYIGLSWEAMRNKGDFNGKADATAYANANLFSGKGVNSAYNLWNVSDVSKLIDPATGKVRAGVARKYTPENWADYGFQTSIRTEANLKMSGGDDKTKYFSSFGYLEDKGYVLNSDYKRYTSRLNLTHNPTDWLKASVNLGYTFGKTTSNGQSEDSGSVFWFVDNIPSIYPLFTRDTNGKKIDDPIYGGHIYDFGDAGRGFGALTNSIANAKYNLKRSERHSLNANFSFNFQLAENLSFESRYGAQYYSYIHNNIQNPFYGSAAGGDTKGRLFKQNQYAVTQNFLNMFKYNTSFGDHKVDFIAAHESNQWKRQRGYTDVKRVVNLNNGLDDPTNYVETAGKSTGYREETAIESFFGQANYNYDGKYFFTTSVRRDGTSRFKNNKWGTFGSIGGSWIVTKENFMNDVEFVNNLKVKVSYGILGDQSIGSRLSDIYAGQNGYDIENLGGQISLPVRARQNAELTWETSKMFQTGVEFTLFDNLVDASFDYYVKNTEDLIFDRRLGPSIGDALEKVNDGKLKNAGFEFDITTHIINKKNYTFDVSLNGEFLKNELTQMPIDPSTGKAKLLDQSGNYGRSKGHSLFDYYMREWAGVDANDGAAMWNVNYVDANKNDAFDKGEEIKNYNKFLTDNPDAKISQGTTKVYSQATQKYVDKSAIPTVRGAFRLSAKIHDFDISSQFAYSLGGYAYDGAYANLMSNGQVGGNNWSTDMRDRWQKKGDITNVPRLYSNEVTAVTSSSTRFLTSTDYLALNNIRVGYTIPVQYIKKAGLGSVNLYASGDNLFLLSKRDGFNPATSETGSSDQYRYSPLTTFAFGVRIKF</sequence>
<accession>A0AAP1RE45</accession>
<evidence type="ECO:0000313" key="14">
    <source>
        <dbReference type="Proteomes" id="UP000806077"/>
    </source>
</evidence>
<dbReference type="InterPro" id="IPR023996">
    <property type="entry name" value="TonB-dep_OMP_SusC/RagA"/>
</dbReference>
<dbReference type="InterPro" id="IPR000531">
    <property type="entry name" value="Beta-barrel_TonB"/>
</dbReference>
<dbReference type="SUPFAM" id="SSF56935">
    <property type="entry name" value="Porins"/>
    <property type="match status" value="1"/>
</dbReference>
<keyword evidence="3 8" id="KW-1134">Transmembrane beta strand</keyword>
<organism evidence="13 14">
    <name type="scientific">Tenacibaculum finnmarkense genomovar finnmarkense</name>
    <dbReference type="NCBI Taxonomy" id="1458503"/>
    <lineage>
        <taxon>Bacteria</taxon>
        <taxon>Pseudomonadati</taxon>
        <taxon>Bacteroidota</taxon>
        <taxon>Flavobacteriia</taxon>
        <taxon>Flavobacteriales</taxon>
        <taxon>Flavobacteriaceae</taxon>
        <taxon>Tenacibaculum</taxon>
        <taxon>Tenacibaculum finnmarkense</taxon>
    </lineage>
</organism>
<feature type="signal peptide" evidence="10">
    <location>
        <begin position="1"/>
        <end position="23"/>
    </location>
</feature>
<evidence type="ECO:0000256" key="9">
    <source>
        <dbReference type="RuleBase" id="RU003357"/>
    </source>
</evidence>
<dbReference type="SUPFAM" id="SSF49464">
    <property type="entry name" value="Carboxypeptidase regulatory domain-like"/>
    <property type="match status" value="1"/>
</dbReference>
<keyword evidence="10" id="KW-0732">Signal</keyword>
<dbReference type="InterPro" id="IPR012910">
    <property type="entry name" value="Plug_dom"/>
</dbReference>
<dbReference type="Proteomes" id="UP000806077">
    <property type="component" value="Unassembled WGS sequence"/>
</dbReference>
<dbReference type="NCBIfam" id="TIGR04057">
    <property type="entry name" value="SusC_RagA_signa"/>
    <property type="match status" value="1"/>
</dbReference>
<dbReference type="GO" id="GO:0009279">
    <property type="term" value="C:cell outer membrane"/>
    <property type="evidence" value="ECO:0007669"/>
    <property type="project" value="UniProtKB-SubCell"/>
</dbReference>
<dbReference type="InterPro" id="IPR023997">
    <property type="entry name" value="TonB-dep_OMP_SusC/RagA_CS"/>
</dbReference>
<evidence type="ECO:0000259" key="12">
    <source>
        <dbReference type="Pfam" id="PF07715"/>
    </source>
</evidence>
<keyword evidence="2 8" id="KW-0813">Transport</keyword>
<evidence type="ECO:0000256" key="8">
    <source>
        <dbReference type="PROSITE-ProRule" id="PRU01360"/>
    </source>
</evidence>
<comment type="subcellular location">
    <subcellularLocation>
        <location evidence="1 8">Cell outer membrane</location>
        <topology evidence="1 8">Multi-pass membrane protein</topology>
    </subcellularLocation>
</comment>
<keyword evidence="14" id="KW-1185">Reference proteome</keyword>
<keyword evidence="6 8" id="KW-0472">Membrane</keyword>
<dbReference type="InterPro" id="IPR037066">
    <property type="entry name" value="Plug_dom_sf"/>
</dbReference>
<dbReference type="AlphaFoldDB" id="A0AAP1RE45"/>
<feature type="domain" description="TonB-dependent receptor-like beta-barrel" evidence="11">
    <location>
        <begin position="447"/>
        <end position="1039"/>
    </location>
</feature>
<feature type="domain" description="TonB-dependent receptor plug" evidence="12">
    <location>
        <begin position="117"/>
        <end position="222"/>
    </location>
</feature>
<feature type="chain" id="PRO_5042946838" evidence="10">
    <location>
        <begin position="24"/>
        <end position="1077"/>
    </location>
</feature>
<comment type="similarity">
    <text evidence="8 9">Belongs to the TonB-dependent receptor family.</text>
</comment>
<dbReference type="NCBIfam" id="TIGR04056">
    <property type="entry name" value="OMP_RagA_SusC"/>
    <property type="match status" value="1"/>
</dbReference>
<dbReference type="Pfam" id="PF13715">
    <property type="entry name" value="CarbopepD_reg_2"/>
    <property type="match status" value="1"/>
</dbReference>
<evidence type="ECO:0000256" key="1">
    <source>
        <dbReference type="ARBA" id="ARBA00004571"/>
    </source>
</evidence>
<proteinExistence type="inferred from homology"/>
<dbReference type="RefSeq" id="WP_101955151.1">
    <property type="nucleotide sequence ID" value="NZ_JAJHTL010000003.1"/>
</dbReference>
<evidence type="ECO:0000256" key="4">
    <source>
        <dbReference type="ARBA" id="ARBA00022692"/>
    </source>
</evidence>
<dbReference type="Pfam" id="PF07715">
    <property type="entry name" value="Plug"/>
    <property type="match status" value="1"/>
</dbReference>
<evidence type="ECO:0000256" key="6">
    <source>
        <dbReference type="ARBA" id="ARBA00023136"/>
    </source>
</evidence>
<dbReference type="Gene3D" id="2.40.170.20">
    <property type="entry name" value="TonB-dependent receptor, beta-barrel domain"/>
    <property type="match status" value="1"/>
</dbReference>
<name>A0AAP1RE45_9FLAO</name>
<dbReference type="Pfam" id="PF00593">
    <property type="entry name" value="TonB_dep_Rec_b-barrel"/>
    <property type="match status" value="1"/>
</dbReference>
<dbReference type="InterPro" id="IPR036942">
    <property type="entry name" value="Beta-barrel_TonB_sf"/>
</dbReference>
<dbReference type="PROSITE" id="PS52016">
    <property type="entry name" value="TONB_DEPENDENT_REC_3"/>
    <property type="match status" value="1"/>
</dbReference>
<keyword evidence="5 9" id="KW-0798">TonB box</keyword>
<evidence type="ECO:0000259" key="11">
    <source>
        <dbReference type="Pfam" id="PF00593"/>
    </source>
</evidence>
<evidence type="ECO:0000256" key="7">
    <source>
        <dbReference type="ARBA" id="ARBA00023237"/>
    </source>
</evidence>
<evidence type="ECO:0000313" key="13">
    <source>
        <dbReference type="EMBL" id="MBE7694621.1"/>
    </source>
</evidence>
<reference evidence="13 14" key="1">
    <citation type="journal article" date="2020" name="Int. J. Syst. Evol. Microbiol.">
        <title>Tenacibaculum piscium sp. nov., isolated from skin ulcers of sea-farmed fish, and description of Tenacibaculum finnmarkense sp. nov. with subdivision into genomovars finnmarkense and ulcerans.</title>
        <authorList>
            <person name="Olsen A.B."/>
            <person name="Spilsberg B."/>
            <person name="Nilsen H.K."/>
            <person name="Lagesen K."/>
            <person name="Gulla S."/>
            <person name="Avendano-Herrera R."/>
            <person name="Irgang R."/>
            <person name="Duchaud E."/>
            <person name="Colquhoun D.J."/>
        </authorList>
    </citation>
    <scope>NUCLEOTIDE SEQUENCE [LARGE SCALE GENOMIC DNA]</scope>
    <source>
        <strain evidence="13 14">TNO037</strain>
    </source>
</reference>
<evidence type="ECO:0000256" key="10">
    <source>
        <dbReference type="SAM" id="SignalP"/>
    </source>
</evidence>
<dbReference type="InterPro" id="IPR039426">
    <property type="entry name" value="TonB-dep_rcpt-like"/>
</dbReference>
<comment type="caution">
    <text evidence="13">The sequence shown here is derived from an EMBL/GenBank/DDBJ whole genome shotgun (WGS) entry which is preliminary data.</text>
</comment>
<dbReference type="Gene3D" id="2.170.130.10">
    <property type="entry name" value="TonB-dependent receptor, plug domain"/>
    <property type="match status" value="1"/>
</dbReference>
<evidence type="ECO:0000256" key="5">
    <source>
        <dbReference type="ARBA" id="ARBA00023077"/>
    </source>
</evidence>
<dbReference type="FunFam" id="2.170.130.10:FF:000003">
    <property type="entry name" value="SusC/RagA family TonB-linked outer membrane protein"/>
    <property type="match status" value="1"/>
</dbReference>
<dbReference type="EMBL" id="WXXV01000003">
    <property type="protein sequence ID" value="MBE7694621.1"/>
    <property type="molecule type" value="Genomic_DNA"/>
</dbReference>
<evidence type="ECO:0000256" key="2">
    <source>
        <dbReference type="ARBA" id="ARBA00022448"/>
    </source>
</evidence>
<evidence type="ECO:0000256" key="3">
    <source>
        <dbReference type="ARBA" id="ARBA00022452"/>
    </source>
</evidence>
<dbReference type="InterPro" id="IPR008969">
    <property type="entry name" value="CarboxyPept-like_regulatory"/>
</dbReference>
<gene>
    <name evidence="13" type="ORF">F7645_04165</name>
</gene>
<keyword evidence="4 8" id="KW-0812">Transmembrane</keyword>
<keyword evidence="7 8" id="KW-0998">Cell outer membrane</keyword>
<protein>
    <submittedName>
        <fullName evidence="13">SusC/RagA family TonB-linked outer membrane protein</fullName>
    </submittedName>
</protein>